<proteinExistence type="predicted"/>
<protein>
    <submittedName>
        <fullName evidence="1">Unnamed protein product</fullName>
    </submittedName>
</protein>
<dbReference type="OrthoDB" id="122409at2759"/>
<evidence type="ECO:0000313" key="1">
    <source>
        <dbReference type="EMBL" id="GMF31939.1"/>
    </source>
</evidence>
<dbReference type="EMBL" id="BSXW01000943">
    <property type="protein sequence ID" value="GMF31939.1"/>
    <property type="molecule type" value="Genomic_DNA"/>
</dbReference>
<dbReference type="AlphaFoldDB" id="A0A9W6X5H3"/>
<gene>
    <name evidence="1" type="ORF">Plil01_001366300</name>
</gene>
<organism evidence="1 2">
    <name type="scientific">Phytophthora lilii</name>
    <dbReference type="NCBI Taxonomy" id="2077276"/>
    <lineage>
        <taxon>Eukaryota</taxon>
        <taxon>Sar</taxon>
        <taxon>Stramenopiles</taxon>
        <taxon>Oomycota</taxon>
        <taxon>Peronosporomycetes</taxon>
        <taxon>Peronosporales</taxon>
        <taxon>Peronosporaceae</taxon>
        <taxon>Phytophthora</taxon>
    </lineage>
</organism>
<evidence type="ECO:0000313" key="2">
    <source>
        <dbReference type="Proteomes" id="UP001165083"/>
    </source>
</evidence>
<comment type="caution">
    <text evidence="1">The sequence shown here is derived from an EMBL/GenBank/DDBJ whole genome shotgun (WGS) entry which is preliminary data.</text>
</comment>
<accession>A0A9W6X5H3</accession>
<name>A0A9W6X5H3_9STRA</name>
<dbReference type="Proteomes" id="UP001165083">
    <property type="component" value="Unassembled WGS sequence"/>
</dbReference>
<reference evidence="1" key="1">
    <citation type="submission" date="2023-04" db="EMBL/GenBank/DDBJ databases">
        <title>Phytophthora lilii NBRC 32176.</title>
        <authorList>
            <person name="Ichikawa N."/>
            <person name="Sato H."/>
            <person name="Tonouchi N."/>
        </authorList>
    </citation>
    <scope>NUCLEOTIDE SEQUENCE</scope>
    <source>
        <strain evidence="1">NBRC 32176</strain>
    </source>
</reference>
<keyword evidence="2" id="KW-1185">Reference proteome</keyword>
<sequence length="278" mass="31840">MVPVKHCGSTLYVCFAWQICIAAWHVHPVLVFRFAVSCLPVFSAPRTATDACSTEVCHEWLCIFLQGCSDETINLWRSQARHLHDWSPSTLHNPFWAAQNLNGEDVLAGDDTSDEAPLIDDEGRLEEFVPDDESRNMTRSLNQFPLVPTPSKPAVATEDDAVFYGFGWIHQVAMRSNRVTIEMNKGDILLYRGDFIIAPVAYTTNNVCIHAYLDTPFSHRDQDHHLQVVQEVINNHFVDDDFCFVYNCTFYGRHVAIRRHMNRYHGIRFQRLPRSATA</sequence>